<gene>
    <name evidence="1" type="ORF">NCTC9504_03759</name>
</gene>
<accession>A0A377ZTZ6</accession>
<organism evidence="1 2">
    <name type="scientific">Klebsiella pneumoniae subsp. pneumoniae</name>
    <dbReference type="NCBI Taxonomy" id="72407"/>
    <lineage>
        <taxon>Bacteria</taxon>
        <taxon>Pseudomonadati</taxon>
        <taxon>Pseudomonadota</taxon>
        <taxon>Gammaproteobacteria</taxon>
        <taxon>Enterobacterales</taxon>
        <taxon>Enterobacteriaceae</taxon>
        <taxon>Klebsiella/Raoultella group</taxon>
        <taxon>Klebsiella</taxon>
        <taxon>Klebsiella pneumoniae complex</taxon>
    </lineage>
</organism>
<dbReference type="Proteomes" id="UP000254020">
    <property type="component" value="Unassembled WGS sequence"/>
</dbReference>
<evidence type="ECO:0008006" key="3">
    <source>
        <dbReference type="Google" id="ProtNLM"/>
    </source>
</evidence>
<evidence type="ECO:0000313" key="1">
    <source>
        <dbReference type="EMBL" id="STU85196.1"/>
    </source>
</evidence>
<name>A0A377ZTZ6_KLEPN</name>
<proteinExistence type="predicted"/>
<dbReference type="EMBL" id="UGMA01000005">
    <property type="protein sequence ID" value="STU85196.1"/>
    <property type="molecule type" value="Genomic_DNA"/>
</dbReference>
<dbReference type="InterPro" id="IPR021730">
    <property type="entry name" value="YdbH"/>
</dbReference>
<sequence length="451" mass="49814">MKGKYKAAIALVLVLVLLPLTLLLTLTHWVPTLAGIWLPVGTRISLQESPRLTRSALLIPDLRYLVGDCEIARVTDARLSRPSRWRLHIGQLEINSACLSKLPASDPSPGSPRTLAEWQSMLPYSWLTIDNLRLSPWEKWQGRLVMSLTPAQQDIGFAGKELSLQARLRGQALTVSQFSARLTDDQPPVKLVGTFHLPLVPDGLPVDGQMQGTFEFPQTAEWIDAELEWQHNRGQLLVTPRGEVEPILDLPWEITPERITISDGRWRTRYEAYPLRGRVALSVGNWQQGTEQMIVSGRLNVLTEGHAGKGNAVLNIGPGKLSMDNSDLPLRLTGEAKLGEMILYAALPAQLSGPLISPQLAFHPGALLRSRGRVIDALNIDEIRWPLAGLRSLSRASMAACRRSFAPMSSRWATLRCIWTVRRAIFCPTAAAGSGATGARDILPRCRRAGM</sequence>
<evidence type="ECO:0000313" key="2">
    <source>
        <dbReference type="Proteomes" id="UP000254020"/>
    </source>
</evidence>
<dbReference type="AlphaFoldDB" id="A0A377ZTZ6"/>
<dbReference type="Pfam" id="PF11739">
    <property type="entry name" value="YdbH-like"/>
    <property type="match status" value="1"/>
</dbReference>
<protein>
    <recommendedName>
        <fullName evidence="3">Dicarboxylate transport</fullName>
    </recommendedName>
</protein>
<reference evidence="1 2" key="1">
    <citation type="submission" date="2018-06" db="EMBL/GenBank/DDBJ databases">
        <authorList>
            <consortium name="Pathogen Informatics"/>
            <person name="Doyle S."/>
        </authorList>
    </citation>
    <scope>NUCLEOTIDE SEQUENCE [LARGE SCALE GENOMIC DNA]</scope>
    <source>
        <strain evidence="1 2">NCTC9504</strain>
    </source>
</reference>